<evidence type="ECO:0000313" key="10">
    <source>
        <dbReference type="Proteomes" id="UP000326939"/>
    </source>
</evidence>
<feature type="region of interest" description="Disordered" evidence="7">
    <location>
        <begin position="188"/>
        <end position="223"/>
    </location>
</feature>
<evidence type="ECO:0000256" key="4">
    <source>
        <dbReference type="ARBA" id="ARBA00022833"/>
    </source>
</evidence>
<feature type="compositionally biased region" description="Basic and acidic residues" evidence="7">
    <location>
        <begin position="193"/>
        <end position="217"/>
    </location>
</feature>
<keyword evidence="4" id="KW-0862">Zinc</keyword>
<dbReference type="PANTHER" id="PTHR22597">
    <property type="entry name" value="POLYCOMB GROUP PROTEIN"/>
    <property type="match status" value="1"/>
</dbReference>
<dbReference type="EMBL" id="VDCV01000003">
    <property type="protein sequence ID" value="KAB5564138.1"/>
    <property type="molecule type" value="Genomic_DNA"/>
</dbReference>
<evidence type="ECO:0000313" key="9">
    <source>
        <dbReference type="EMBL" id="KAB5564138.1"/>
    </source>
</evidence>
<evidence type="ECO:0000259" key="8">
    <source>
        <dbReference type="Pfam" id="PF09733"/>
    </source>
</evidence>
<dbReference type="CDD" id="cd21553">
    <property type="entry name" value="VEFS-box_EMF2-like"/>
    <property type="match status" value="1"/>
</dbReference>
<dbReference type="InterPro" id="IPR019135">
    <property type="entry name" value="Polycomb_protein_VEFS-Box"/>
</dbReference>
<dbReference type="GO" id="GO:0008270">
    <property type="term" value="F:zinc ion binding"/>
    <property type="evidence" value="ECO:0007669"/>
    <property type="project" value="UniProtKB-KW"/>
</dbReference>
<protein>
    <recommendedName>
        <fullName evidence="8">Polycomb protein VEFS-Box domain-containing protein</fullName>
    </recommendedName>
</protein>
<keyword evidence="6" id="KW-0804">Transcription</keyword>
<dbReference type="GO" id="GO:0005634">
    <property type="term" value="C:nucleus"/>
    <property type="evidence" value="ECO:0007669"/>
    <property type="project" value="TreeGrafter"/>
</dbReference>
<keyword evidence="2" id="KW-0479">Metal-binding</keyword>
<keyword evidence="10" id="KW-1185">Reference proteome</keyword>
<reference evidence="10" key="1">
    <citation type="journal article" date="2019" name="Gigascience">
        <title>De novo genome assembly of the endangered Acer yangbiense, a plant species with extremely small populations endemic to Yunnan Province, China.</title>
        <authorList>
            <person name="Yang J."/>
            <person name="Wariss H.M."/>
            <person name="Tao L."/>
            <person name="Zhang R."/>
            <person name="Yun Q."/>
            <person name="Hollingsworth P."/>
            <person name="Dao Z."/>
            <person name="Luo G."/>
            <person name="Guo H."/>
            <person name="Ma Y."/>
            <person name="Sun W."/>
        </authorList>
    </citation>
    <scope>NUCLEOTIDE SEQUENCE [LARGE SCALE GENOMIC DNA]</scope>
    <source>
        <strain evidence="10">cv. br00</strain>
    </source>
</reference>
<evidence type="ECO:0000256" key="5">
    <source>
        <dbReference type="ARBA" id="ARBA00023015"/>
    </source>
</evidence>
<keyword evidence="3" id="KW-0863">Zinc-finger</keyword>
<feature type="domain" description="Polycomb protein VEFS-Box" evidence="8">
    <location>
        <begin position="326"/>
        <end position="431"/>
    </location>
</feature>
<evidence type="ECO:0000256" key="6">
    <source>
        <dbReference type="ARBA" id="ARBA00023163"/>
    </source>
</evidence>
<evidence type="ECO:0000256" key="7">
    <source>
        <dbReference type="SAM" id="MobiDB-lite"/>
    </source>
</evidence>
<gene>
    <name evidence="9" type="ORF">DKX38_004192</name>
</gene>
<feature type="region of interest" description="Disordered" evidence="7">
    <location>
        <begin position="254"/>
        <end position="283"/>
    </location>
</feature>
<dbReference type="AlphaFoldDB" id="A0A5N5NAP7"/>
<organism evidence="9 10">
    <name type="scientific">Salix brachista</name>
    <dbReference type="NCBI Taxonomy" id="2182728"/>
    <lineage>
        <taxon>Eukaryota</taxon>
        <taxon>Viridiplantae</taxon>
        <taxon>Streptophyta</taxon>
        <taxon>Embryophyta</taxon>
        <taxon>Tracheophyta</taxon>
        <taxon>Spermatophyta</taxon>
        <taxon>Magnoliopsida</taxon>
        <taxon>eudicotyledons</taxon>
        <taxon>Gunneridae</taxon>
        <taxon>Pentapetalae</taxon>
        <taxon>rosids</taxon>
        <taxon>fabids</taxon>
        <taxon>Malpighiales</taxon>
        <taxon>Salicaceae</taxon>
        <taxon>Saliceae</taxon>
        <taxon>Salix</taxon>
    </lineage>
</organism>
<proteinExistence type="inferred from homology"/>
<dbReference type="GO" id="GO:0031490">
    <property type="term" value="F:chromatin DNA binding"/>
    <property type="evidence" value="ECO:0007669"/>
    <property type="project" value="TreeGrafter"/>
</dbReference>
<evidence type="ECO:0000256" key="3">
    <source>
        <dbReference type="ARBA" id="ARBA00022771"/>
    </source>
</evidence>
<evidence type="ECO:0000256" key="2">
    <source>
        <dbReference type="ARBA" id="ARBA00022723"/>
    </source>
</evidence>
<feature type="compositionally biased region" description="Polar residues" evidence="7">
    <location>
        <begin position="254"/>
        <end position="264"/>
    </location>
</feature>
<accession>A0A5N5NAP7</accession>
<dbReference type="Proteomes" id="UP000326939">
    <property type="component" value="Chromosome 3"/>
</dbReference>
<name>A0A5N5NAP7_9ROSI</name>
<dbReference type="PANTHER" id="PTHR22597:SF0">
    <property type="entry name" value="POLYCOMB PROTEIN SUZ12"/>
    <property type="match status" value="1"/>
</dbReference>
<comment type="similarity">
    <text evidence="1">Belongs to the VEFS (VRN2-EMF2-FIS2-SU(Z)12) family.</text>
</comment>
<evidence type="ECO:0000256" key="1">
    <source>
        <dbReference type="ARBA" id="ARBA00007416"/>
    </source>
</evidence>
<comment type="caution">
    <text evidence="9">The sequence shown here is derived from an EMBL/GenBank/DDBJ whole genome shotgun (WGS) entry which is preliminary data.</text>
</comment>
<dbReference type="Pfam" id="PF09733">
    <property type="entry name" value="VEFS-Box"/>
    <property type="match status" value="1"/>
</dbReference>
<keyword evidence="5" id="KW-0805">Transcription regulation</keyword>
<sequence length="456" mass="52477">MCHQNCDVEHLSVEEAIAADESLLIYCKPVELYNILRRRAQDNPSFLRRCLRYKIKERRKKRLRDGIVIFNYKDYKNMLRKTEGYQGVESLIRMLWLLTTEDFSCPFCLMQCLSFKVTEEYQAVTVSVNIDRFISETVADGIEQRQQTFFFCSKPRTRKSKNLDQNAKKVSIKFLELNSSKLATEGMDNGFLGKEEGENASKSSSSEKDLHNMRDGAENYGSECPTTTELMERVASSFSIPGVSIAQAQSSVDPECVKSQSGSEPSLPPALHPAKARKLTVERPDPKYRALLQKRQFYHSHRVQVSSAQDDLKGDEFWMCIIFSNTPMALEQVMSDRDSEDEVDDDIADFEDRRMLDDFVDVSKDEKQLMHLWNSFVRKQRVLADGHILWACEAFSKLHGQELVISPALFWCWRLFMIKLWNHGLLDASTMNNCNMILERCRDEGSAAAKSERLEG</sequence>